<dbReference type="GeneTree" id="ENSGT00440000039367"/>
<proteinExistence type="inferred from homology"/>
<feature type="compositionally biased region" description="Basic and acidic residues" evidence="10">
    <location>
        <begin position="887"/>
        <end position="901"/>
    </location>
</feature>
<dbReference type="RefSeq" id="XP_018590819.2">
    <property type="nucleotide sequence ID" value="XM_018735303.2"/>
</dbReference>
<evidence type="ECO:0000256" key="2">
    <source>
        <dbReference type="ARBA" id="ARBA00022692"/>
    </source>
</evidence>
<feature type="topological domain" description="Perinuclear space" evidence="8">
    <location>
        <begin position="1191"/>
        <end position="1219"/>
    </location>
</feature>
<dbReference type="Pfam" id="PF25804">
    <property type="entry name" value="SYNE3"/>
    <property type="match status" value="1"/>
</dbReference>
<dbReference type="Gene3D" id="1.20.58.60">
    <property type="match status" value="3"/>
</dbReference>
<comment type="similarity">
    <text evidence="1">Belongs to the nesprin family.</text>
</comment>
<feature type="region of interest" description="Disordered" evidence="10">
    <location>
        <begin position="995"/>
        <end position="1016"/>
    </location>
</feature>
<feature type="compositionally biased region" description="Basic and acidic residues" evidence="10">
    <location>
        <begin position="38"/>
        <end position="51"/>
    </location>
</feature>
<evidence type="ECO:0000256" key="6">
    <source>
        <dbReference type="ARBA" id="ARBA00023242"/>
    </source>
</evidence>
<dbReference type="PANTHER" id="PTHR47535">
    <property type="entry name" value="MUSCLE-SPECIFIC PROTEIN 300 KDA, ISOFORM G"/>
    <property type="match status" value="1"/>
</dbReference>
<dbReference type="GO" id="GO:0005640">
    <property type="term" value="C:nuclear outer membrane"/>
    <property type="evidence" value="ECO:0007669"/>
    <property type="project" value="UniProtKB-SubCell"/>
</dbReference>
<dbReference type="Proteomes" id="UP000694397">
    <property type="component" value="Chromosome 1"/>
</dbReference>
<keyword evidence="2 8" id="KW-0812">Transmembrane</keyword>
<keyword evidence="3" id="KW-0677">Repeat</keyword>
<dbReference type="KEGG" id="sfm:108924119"/>
<dbReference type="CDD" id="cd00176">
    <property type="entry name" value="SPEC"/>
    <property type="match status" value="1"/>
</dbReference>
<dbReference type="InterPro" id="IPR057933">
    <property type="entry name" value="SYNE3_dom"/>
</dbReference>
<dbReference type="InterPro" id="IPR018159">
    <property type="entry name" value="Spectrin/alpha-actinin"/>
</dbReference>
<reference evidence="13" key="2">
    <citation type="submission" date="2025-08" db="UniProtKB">
        <authorList>
            <consortium name="Ensembl"/>
        </authorList>
    </citation>
    <scope>IDENTIFICATION</scope>
</reference>
<evidence type="ECO:0000313" key="13">
    <source>
        <dbReference type="Ensembl" id="ENSSFOP00015006259.2"/>
    </source>
</evidence>
<evidence type="ECO:0000256" key="4">
    <source>
        <dbReference type="ARBA" id="ARBA00022989"/>
    </source>
</evidence>
<evidence type="ECO:0000256" key="11">
    <source>
        <dbReference type="SAM" id="Phobius"/>
    </source>
</evidence>
<dbReference type="Pfam" id="PF00435">
    <property type="entry name" value="Spectrin"/>
    <property type="match status" value="1"/>
</dbReference>
<dbReference type="PANTHER" id="PTHR47535:SF2">
    <property type="entry name" value="NESPRIN-3"/>
    <property type="match status" value="1"/>
</dbReference>
<gene>
    <name evidence="13" type="primary">SYNE3</name>
    <name evidence="13" type="synonym">syne3</name>
</gene>
<dbReference type="SMART" id="SM00150">
    <property type="entry name" value="SPEC"/>
    <property type="match status" value="3"/>
</dbReference>
<dbReference type="OrthoDB" id="9838382at2759"/>
<keyword evidence="4 11" id="KW-1133">Transmembrane helix</keyword>
<feature type="domain" description="KASH" evidence="12">
    <location>
        <begin position="1161"/>
        <end position="1219"/>
    </location>
</feature>
<reference evidence="13 14" key="1">
    <citation type="submission" date="2019-04" db="EMBL/GenBank/DDBJ databases">
        <authorList>
            <consortium name="Wellcome Sanger Institute Data Sharing"/>
        </authorList>
    </citation>
    <scope>NUCLEOTIDE SEQUENCE [LARGE SCALE GENOMIC DNA]</scope>
</reference>
<reference evidence="13" key="3">
    <citation type="submission" date="2025-09" db="UniProtKB">
        <authorList>
            <consortium name="Ensembl"/>
        </authorList>
    </citation>
    <scope>IDENTIFICATION</scope>
</reference>
<protein>
    <submittedName>
        <fullName evidence="13">Spectrin repeat containing, nuclear envelope family member 3</fullName>
    </submittedName>
</protein>
<evidence type="ECO:0000256" key="1">
    <source>
        <dbReference type="ARBA" id="ARBA00008619"/>
    </source>
</evidence>
<evidence type="ECO:0000259" key="12">
    <source>
        <dbReference type="PROSITE" id="PS51049"/>
    </source>
</evidence>
<evidence type="ECO:0000256" key="5">
    <source>
        <dbReference type="ARBA" id="ARBA00023136"/>
    </source>
</evidence>
<dbReference type="GeneID" id="108924119"/>
<dbReference type="Pfam" id="PF25803">
    <property type="entry name" value="Spectrin_SYNE1_2"/>
    <property type="match status" value="1"/>
</dbReference>
<dbReference type="GO" id="GO:0034993">
    <property type="term" value="C:meiotic nuclear membrane microtubule tethering complex"/>
    <property type="evidence" value="ECO:0007669"/>
    <property type="project" value="TreeGrafter"/>
</dbReference>
<dbReference type="CTD" id="161176"/>
<sequence length="1219" mass="136938">MTQQEQAEFGQSLEAALSWMRAAQERLRLSDNTQGPRDALESRLRETEEIRESEHEGRLKVDIALEAADPLLQNGNDDIKQDTHAKLKELKAMWEETSTYIIHCHSRIEWVWLHWGEYLKAHEEFGLWLSRMHCMLEPQLELQLDAREKLWQLDHHRVILSDVQGQAVLLERLLDEALALHGRTEDPSVGPKALQELQGAYDEIRNKAQERVAQLEKIAEDHQTYSRCVQEFQAWLDSKTEELNHCLGGENSASNKLHALQDLYESVTNEEDTVLHLEARAEAVKAKTSPAGAEVVTKEAEHLRELWDCLRQHLLREHEALHAIQLSADDCKARVLRLRADASQLHKLLQGLSRDLEAKGGERTEEEMVAMWRKFVNVRSSLAAEEPLVEELKSQLKDLFRCSQDAGPVSEEVLAVVKEYQGVKSRASKLSAEAEADLRQVLQDPLRGYRQWATLATQVLEASAEASEFSHLALVVQKMEKLLKQSLQLQERLSLLQVKGDLLSSVFSAEKAASTLAELGTAVKEREHLHSQLVQKKSHLQDLLLRSKDFGDMCDSTCKRLLLIKERLKAAAELQPDILAKKSQYDQLMIVKKDLEDCEAHITALETLVSSSISNRRRFDQLYAEWRDLYKDVRLKVSESEQNITEHENFHESLLSVEKWLMIMRQKLESFCSSAGEWSIENRRTEAERALGEFPERELQLHRTEAQGQKVLLHTSEDGKVHIVRDLQRLRESWMSLHALSLNIYRLLSGNEAAGSRDVPGEMEGPTGTGRVFSPAEGKDQITMSASDPIPGDYSGGKSEGLGCRVEGFEEIDCRPNIITGGKGLYLRQYIRAGGEGIHSGLGLGPGGERSSVGQDIVKTAPALGVQQSGDAGGNFGSLSKLFGRGMETEDRSGSKFDDKGLGQSSQAGMLSGSSGHYETPEELDVDDTSIHTEGLCQRRMKDTKQSSGSDFPSQWDHGIDMLDAEGRPSHNDSGKYKEGSRVLTKYQIQTWNRGGNTHSVRTRSVTGTGDKSMGNITTVAGATSKHGSIQHRQVGSMETQYQADPKLKREFEVWLKAENSKLCKILGQKGQLSSKELKARDEGLKNLQSHVAWGQNLFQKLLASQGVGNEDEEQDLEELRYRWMLYKSQLKDAVDLNARLRQTDAGVVREEPMKLRKKRSTFLSRVCWAALPLQLLLLALLLLAFLLPLTDEGASCSLANNFARSFSVMLRYNGPPPT</sequence>
<dbReference type="SUPFAM" id="SSF46966">
    <property type="entry name" value="Spectrin repeat"/>
    <property type="match status" value="3"/>
</dbReference>
<evidence type="ECO:0000256" key="7">
    <source>
        <dbReference type="ARBA" id="ARBA00046312"/>
    </source>
</evidence>
<dbReference type="GO" id="GO:0045111">
    <property type="term" value="C:intermediate filament cytoskeleton"/>
    <property type="evidence" value="ECO:0007669"/>
    <property type="project" value="Ensembl"/>
</dbReference>
<organism evidence="13 14">
    <name type="scientific">Scleropages formosus</name>
    <name type="common">Asian bonytongue</name>
    <name type="synonym">Osteoglossum formosum</name>
    <dbReference type="NCBI Taxonomy" id="113540"/>
    <lineage>
        <taxon>Eukaryota</taxon>
        <taxon>Metazoa</taxon>
        <taxon>Chordata</taxon>
        <taxon>Craniata</taxon>
        <taxon>Vertebrata</taxon>
        <taxon>Euteleostomi</taxon>
        <taxon>Actinopterygii</taxon>
        <taxon>Neopterygii</taxon>
        <taxon>Teleostei</taxon>
        <taxon>Osteoglossocephala</taxon>
        <taxon>Osteoglossomorpha</taxon>
        <taxon>Osteoglossiformes</taxon>
        <taxon>Osteoglossidae</taxon>
        <taxon>Scleropages</taxon>
    </lineage>
</organism>
<keyword evidence="5 8" id="KW-0472">Membrane</keyword>
<dbReference type="PROSITE" id="PS51049">
    <property type="entry name" value="KASH"/>
    <property type="match status" value="1"/>
</dbReference>
<feature type="region of interest" description="Disordered" evidence="10">
    <location>
        <begin position="887"/>
        <end position="922"/>
    </location>
</feature>
<dbReference type="AlphaFoldDB" id="A0A8C9R725"/>
<evidence type="ECO:0000256" key="9">
    <source>
        <dbReference type="SAM" id="Coils"/>
    </source>
</evidence>
<dbReference type="Ensembl" id="ENSSFOT00015006358.2">
    <property type="protein sequence ID" value="ENSSFOP00015006259.2"/>
    <property type="gene ID" value="ENSSFOG00015004108.2"/>
</dbReference>
<evidence type="ECO:0000313" key="14">
    <source>
        <dbReference type="Proteomes" id="UP000694397"/>
    </source>
</evidence>
<dbReference type="GO" id="GO:0051015">
    <property type="term" value="F:actin filament binding"/>
    <property type="evidence" value="ECO:0007669"/>
    <property type="project" value="TreeGrafter"/>
</dbReference>
<accession>A0A8C9R725</accession>
<keyword evidence="6" id="KW-0539">Nucleus</keyword>
<dbReference type="SMART" id="SM01249">
    <property type="entry name" value="KASH"/>
    <property type="match status" value="1"/>
</dbReference>
<dbReference type="InterPro" id="IPR002017">
    <property type="entry name" value="Spectrin_repeat"/>
</dbReference>
<evidence type="ECO:0000256" key="10">
    <source>
        <dbReference type="SAM" id="MobiDB-lite"/>
    </source>
</evidence>
<keyword evidence="9" id="KW-0175">Coiled coil</keyword>
<dbReference type="InterPro" id="IPR012315">
    <property type="entry name" value="KASH"/>
</dbReference>
<feature type="coiled-coil region" evidence="9">
    <location>
        <begin position="194"/>
        <end position="225"/>
    </location>
</feature>
<name>A0A8C9R725_SCLFO</name>
<evidence type="ECO:0000256" key="8">
    <source>
        <dbReference type="PROSITE-ProRule" id="PRU00385"/>
    </source>
</evidence>
<feature type="region of interest" description="Disordered" evidence="10">
    <location>
        <begin position="756"/>
        <end position="776"/>
    </location>
</feature>
<dbReference type="GO" id="GO:0005737">
    <property type="term" value="C:cytoplasm"/>
    <property type="evidence" value="ECO:0007669"/>
    <property type="project" value="TreeGrafter"/>
</dbReference>
<dbReference type="GO" id="GO:0007097">
    <property type="term" value="P:nuclear migration"/>
    <property type="evidence" value="ECO:0007669"/>
    <property type="project" value="TreeGrafter"/>
</dbReference>
<dbReference type="InterPro" id="IPR052403">
    <property type="entry name" value="LINC-complex_assoc"/>
</dbReference>
<dbReference type="Pfam" id="PF10541">
    <property type="entry name" value="KASH"/>
    <property type="match status" value="1"/>
</dbReference>
<dbReference type="InterPro" id="IPR057932">
    <property type="entry name" value="Spectrin_SYNE1_3"/>
</dbReference>
<evidence type="ECO:0000256" key="3">
    <source>
        <dbReference type="ARBA" id="ARBA00022737"/>
    </source>
</evidence>
<comment type="subcellular location">
    <subcellularLocation>
        <location evidence="7">Nucleus outer membrane</location>
        <topology evidence="7">Single-pass type IV membrane protein</topology>
    </subcellularLocation>
</comment>
<feature type="topological domain" description="Cytoplasmic" evidence="8">
    <location>
        <begin position="1"/>
        <end position="1169"/>
    </location>
</feature>
<feature type="transmembrane region" description="Helical" evidence="11">
    <location>
        <begin position="1163"/>
        <end position="1188"/>
    </location>
</feature>
<feature type="compositionally biased region" description="Polar residues" evidence="10">
    <location>
        <begin position="903"/>
        <end position="917"/>
    </location>
</feature>
<keyword evidence="14" id="KW-1185">Reference proteome</keyword>
<feature type="region of interest" description="Disordered" evidence="10">
    <location>
        <begin position="28"/>
        <end position="51"/>
    </location>
</feature>